<dbReference type="EMBL" id="SMCO01000018">
    <property type="protein sequence ID" value="TCV82922.1"/>
    <property type="molecule type" value="Genomic_DNA"/>
</dbReference>
<evidence type="ECO:0000259" key="3">
    <source>
        <dbReference type="PROSITE" id="PS51387"/>
    </source>
</evidence>
<dbReference type="InterPro" id="IPR016171">
    <property type="entry name" value="Vanillyl_alc_oxidase_C-sub2"/>
</dbReference>
<proteinExistence type="predicted"/>
<dbReference type="InterPro" id="IPR016166">
    <property type="entry name" value="FAD-bd_PCMH"/>
</dbReference>
<dbReference type="GO" id="GO:0071949">
    <property type="term" value="F:FAD binding"/>
    <property type="evidence" value="ECO:0007669"/>
    <property type="project" value="InterPro"/>
</dbReference>
<dbReference type="InterPro" id="IPR016169">
    <property type="entry name" value="FAD-bd_PCMH_sub2"/>
</dbReference>
<comment type="caution">
    <text evidence="4">The sequence shown here is derived from an EMBL/GenBank/DDBJ whole genome shotgun (WGS) entry which is preliminary data.</text>
</comment>
<keyword evidence="2" id="KW-0274">FAD</keyword>
<dbReference type="SUPFAM" id="SSF56176">
    <property type="entry name" value="FAD-binding/transporter-associated domain-like"/>
    <property type="match status" value="1"/>
</dbReference>
<dbReference type="Gene3D" id="1.10.45.10">
    <property type="entry name" value="Vanillyl-alcohol Oxidase, Chain A, domain 4"/>
    <property type="match status" value="1"/>
</dbReference>
<dbReference type="Proteomes" id="UP000295367">
    <property type="component" value="Unassembled WGS sequence"/>
</dbReference>
<dbReference type="InterPro" id="IPR016164">
    <property type="entry name" value="FAD-linked_Oxase-like_C"/>
</dbReference>
<evidence type="ECO:0000256" key="2">
    <source>
        <dbReference type="ARBA" id="ARBA00022827"/>
    </source>
</evidence>
<dbReference type="SUPFAM" id="SSF55103">
    <property type="entry name" value="FAD-linked oxidases, C-terminal domain"/>
    <property type="match status" value="1"/>
</dbReference>
<reference evidence="4 5" key="1">
    <citation type="submission" date="2019-03" db="EMBL/GenBank/DDBJ databases">
        <title>Genomic Encyclopedia of Type Strains, Phase IV (KMG-IV): sequencing the most valuable type-strain genomes for metagenomic binning, comparative biology and taxonomic classification.</title>
        <authorList>
            <person name="Goeker M."/>
        </authorList>
    </citation>
    <scope>NUCLEOTIDE SEQUENCE [LARGE SCALE GENOMIC DNA]</scope>
    <source>
        <strain evidence="4 5">DSM 100309</strain>
    </source>
</reference>
<dbReference type="GO" id="GO:0003824">
    <property type="term" value="F:catalytic activity"/>
    <property type="evidence" value="ECO:0007669"/>
    <property type="project" value="InterPro"/>
</dbReference>
<dbReference type="PROSITE" id="PS51387">
    <property type="entry name" value="FAD_PCMH"/>
    <property type="match status" value="1"/>
</dbReference>
<feature type="domain" description="FAD-binding PCMH-type" evidence="3">
    <location>
        <begin position="1"/>
        <end position="170"/>
    </location>
</feature>
<sequence length="351" mass="38160">MQETIEQFVETICKATEKRESLCIQGSGSKDFYGGPRSGTVLDVTPYRGIVAYEPKELVLTARAGTTLVEIEQALAENNQMLPFEPPHFGPGATIGGCIAAGLSGPRRPYQGSVRDFVLGVRILDGNGDDLVFGGQVMKNVAGYDVSRLMVGALGTLGVLLEVSLKVLPRPLQEITLRFDMDEKHAIEAMNRWAGQPVPLSATTFFNNELTVRLSGTASALAAARSNLGGIELLDGALYWNSVREQDNAFFKSDLPLWRISLPSTVQSINIPGTQFIEWGGALRWCLAEADAMSVRMAASNTGGQATLFRSDDKTQGAFHPLSPALMKIHKKLKQTFDPKGTFNPGRMYDF</sequence>
<dbReference type="RefSeq" id="WP_124946470.1">
    <property type="nucleotide sequence ID" value="NZ_BHVT01000035.1"/>
</dbReference>
<accession>A0A4R3XVB2</accession>
<organism evidence="4 5">
    <name type="scientific">Sulfurirhabdus autotrophica</name>
    <dbReference type="NCBI Taxonomy" id="1706046"/>
    <lineage>
        <taxon>Bacteria</taxon>
        <taxon>Pseudomonadati</taxon>
        <taxon>Pseudomonadota</taxon>
        <taxon>Betaproteobacteria</taxon>
        <taxon>Nitrosomonadales</taxon>
        <taxon>Sulfuricellaceae</taxon>
        <taxon>Sulfurirhabdus</taxon>
    </lineage>
</organism>
<dbReference type="InterPro" id="IPR006094">
    <property type="entry name" value="Oxid_FAD_bind_N"/>
</dbReference>
<gene>
    <name evidence="4" type="ORF">EDC63_11851</name>
</gene>
<dbReference type="AlphaFoldDB" id="A0A4R3XVB2"/>
<dbReference type="Pfam" id="PF01565">
    <property type="entry name" value="FAD_binding_4"/>
    <property type="match status" value="1"/>
</dbReference>
<dbReference type="InterPro" id="IPR036318">
    <property type="entry name" value="FAD-bd_PCMH-like_sf"/>
</dbReference>
<dbReference type="OrthoDB" id="9811557at2"/>
<dbReference type="PANTHER" id="PTHR11748:SF103">
    <property type="entry name" value="GLYCOLATE OXIDASE SUBUNIT GLCE"/>
    <property type="match status" value="1"/>
</dbReference>
<protein>
    <submittedName>
        <fullName evidence="4">Glycolate oxidase FAD binding subunit</fullName>
    </submittedName>
</protein>
<evidence type="ECO:0000313" key="4">
    <source>
        <dbReference type="EMBL" id="TCV82922.1"/>
    </source>
</evidence>
<dbReference type="NCBIfam" id="NF008439">
    <property type="entry name" value="PRK11282.1"/>
    <property type="match status" value="1"/>
</dbReference>
<name>A0A4R3XVB2_9PROT</name>
<dbReference type="PANTHER" id="PTHR11748">
    <property type="entry name" value="D-LACTATE DEHYDROGENASE"/>
    <property type="match status" value="1"/>
</dbReference>
<dbReference type="Gene3D" id="3.30.465.10">
    <property type="match status" value="1"/>
</dbReference>
<evidence type="ECO:0000256" key="1">
    <source>
        <dbReference type="ARBA" id="ARBA00022630"/>
    </source>
</evidence>
<evidence type="ECO:0000313" key="5">
    <source>
        <dbReference type="Proteomes" id="UP000295367"/>
    </source>
</evidence>
<keyword evidence="5" id="KW-1185">Reference proteome</keyword>
<keyword evidence="1" id="KW-0285">Flavoprotein</keyword>